<organism evidence="6 7">
    <name type="scientific">Serinicoccus hydrothermalis</name>
    <dbReference type="NCBI Taxonomy" id="1758689"/>
    <lineage>
        <taxon>Bacteria</taxon>
        <taxon>Bacillati</taxon>
        <taxon>Actinomycetota</taxon>
        <taxon>Actinomycetes</taxon>
        <taxon>Micrococcales</taxon>
        <taxon>Ornithinimicrobiaceae</taxon>
        <taxon>Serinicoccus</taxon>
    </lineage>
</organism>
<dbReference type="Gene3D" id="1.10.260.40">
    <property type="entry name" value="lambda repressor-like DNA-binding domains"/>
    <property type="match status" value="1"/>
</dbReference>
<dbReference type="OrthoDB" id="3430936at2"/>
<dbReference type="EMBL" id="CP014989">
    <property type="protein sequence ID" value="ANS79124.1"/>
    <property type="molecule type" value="Genomic_DNA"/>
</dbReference>
<dbReference type="PANTHER" id="PTHR30146">
    <property type="entry name" value="LACI-RELATED TRANSCRIPTIONAL REPRESSOR"/>
    <property type="match status" value="1"/>
</dbReference>
<keyword evidence="1" id="KW-0805">Transcription regulation</keyword>
<dbReference type="Gene3D" id="3.40.50.2300">
    <property type="match status" value="2"/>
</dbReference>
<dbReference type="SUPFAM" id="SSF53822">
    <property type="entry name" value="Periplasmic binding protein-like I"/>
    <property type="match status" value="1"/>
</dbReference>
<name>A0A1B1NCI6_9MICO</name>
<proteinExistence type="predicted"/>
<dbReference type="CDD" id="cd01392">
    <property type="entry name" value="HTH_LacI"/>
    <property type="match status" value="1"/>
</dbReference>
<evidence type="ECO:0000313" key="6">
    <source>
        <dbReference type="EMBL" id="ANS79124.1"/>
    </source>
</evidence>
<dbReference type="InterPro" id="IPR010982">
    <property type="entry name" value="Lambda_DNA-bd_dom_sf"/>
</dbReference>
<dbReference type="SMART" id="SM00354">
    <property type="entry name" value="HTH_LACI"/>
    <property type="match status" value="1"/>
</dbReference>
<evidence type="ECO:0000313" key="7">
    <source>
        <dbReference type="Proteomes" id="UP000092482"/>
    </source>
</evidence>
<evidence type="ECO:0000256" key="4">
    <source>
        <dbReference type="SAM" id="MobiDB-lite"/>
    </source>
</evidence>
<sequence length="358" mass="38386">MRREDAHRRATINDVARAAAVSRQTVSNVLNKPHLVRPETLERVRQEVDRLGYRPSQAAQGMRSQRAGAVGIELNAVQRAGSDVAQLFLTELTVAAPRFDVHLVPFAHESTFPAVEGYQDMVRRRLVDAFVLSDTHVGDPRPEWLLQTRIPFAAFGRLYDQPELTCWADVDGASGTAQAVEHLHARGYRRVAYLGWPHDRPASAVAEARWEGWSTAASARGTAGPEGTCEQDLTDATRAADALLEPLEPGDAVVCASDLLALGVVYAAYARGWRVGPDLGVVGFDGSLIASRHGLTTVEQPLALIAAALLGGITDQLTGGALTPSGQLLEPTLTPGPSTDRSATTGIPITAPEQSSRR</sequence>
<dbReference type="InterPro" id="IPR046335">
    <property type="entry name" value="LacI/GalR-like_sensor"/>
</dbReference>
<feature type="domain" description="HTH lacI-type" evidence="5">
    <location>
        <begin position="10"/>
        <end position="64"/>
    </location>
</feature>
<dbReference type="PATRIC" id="fig|1758689.4.peg.1791"/>
<dbReference type="GO" id="GO:0003700">
    <property type="term" value="F:DNA-binding transcription factor activity"/>
    <property type="evidence" value="ECO:0007669"/>
    <property type="project" value="TreeGrafter"/>
</dbReference>
<evidence type="ECO:0000256" key="1">
    <source>
        <dbReference type="ARBA" id="ARBA00023015"/>
    </source>
</evidence>
<accession>A0A1B1NCI6</accession>
<dbReference type="Proteomes" id="UP000092482">
    <property type="component" value="Chromosome"/>
</dbReference>
<dbReference type="Pfam" id="PF00356">
    <property type="entry name" value="LacI"/>
    <property type="match status" value="1"/>
</dbReference>
<dbReference type="InterPro" id="IPR028082">
    <property type="entry name" value="Peripla_BP_I"/>
</dbReference>
<dbReference type="STRING" id="1758689.SGUI_1728"/>
<evidence type="ECO:0000256" key="2">
    <source>
        <dbReference type="ARBA" id="ARBA00023125"/>
    </source>
</evidence>
<reference evidence="6 7" key="1">
    <citation type="submission" date="2016-03" db="EMBL/GenBank/DDBJ databases">
        <title>Shallow-sea hydrothermal system.</title>
        <authorList>
            <person name="Tang K."/>
        </authorList>
    </citation>
    <scope>NUCLEOTIDE SEQUENCE [LARGE SCALE GENOMIC DNA]</scope>
    <source>
        <strain evidence="6 7">JLT9</strain>
    </source>
</reference>
<feature type="region of interest" description="Disordered" evidence="4">
    <location>
        <begin position="324"/>
        <end position="358"/>
    </location>
</feature>
<dbReference type="AlphaFoldDB" id="A0A1B1NCI6"/>
<evidence type="ECO:0000256" key="3">
    <source>
        <dbReference type="ARBA" id="ARBA00023163"/>
    </source>
</evidence>
<feature type="compositionally biased region" description="Polar residues" evidence="4">
    <location>
        <begin position="335"/>
        <end position="347"/>
    </location>
</feature>
<dbReference type="InterPro" id="IPR000843">
    <property type="entry name" value="HTH_LacI"/>
</dbReference>
<evidence type="ECO:0000259" key="5">
    <source>
        <dbReference type="PROSITE" id="PS50932"/>
    </source>
</evidence>
<dbReference type="SUPFAM" id="SSF47413">
    <property type="entry name" value="lambda repressor-like DNA-binding domains"/>
    <property type="match status" value="1"/>
</dbReference>
<protein>
    <submittedName>
        <fullName evidence="6">Transcriptional regulator, LacI family</fullName>
    </submittedName>
</protein>
<dbReference type="GO" id="GO:0000976">
    <property type="term" value="F:transcription cis-regulatory region binding"/>
    <property type="evidence" value="ECO:0007669"/>
    <property type="project" value="TreeGrafter"/>
</dbReference>
<dbReference type="Pfam" id="PF13377">
    <property type="entry name" value="Peripla_BP_3"/>
    <property type="match status" value="1"/>
</dbReference>
<dbReference type="PANTHER" id="PTHR30146:SF109">
    <property type="entry name" value="HTH-TYPE TRANSCRIPTIONAL REGULATOR GALS"/>
    <property type="match status" value="1"/>
</dbReference>
<keyword evidence="3" id="KW-0804">Transcription</keyword>
<keyword evidence="7" id="KW-1185">Reference proteome</keyword>
<keyword evidence="2" id="KW-0238">DNA-binding</keyword>
<gene>
    <name evidence="6" type="ORF">SGUI_1728</name>
</gene>
<dbReference type="KEGG" id="serj:SGUI_1728"/>
<dbReference type="RefSeq" id="WP_066638907.1">
    <property type="nucleotide sequence ID" value="NZ_CP014989.1"/>
</dbReference>
<dbReference type="PROSITE" id="PS50932">
    <property type="entry name" value="HTH_LACI_2"/>
    <property type="match status" value="1"/>
</dbReference>
<dbReference type="PROSITE" id="PS00356">
    <property type="entry name" value="HTH_LACI_1"/>
    <property type="match status" value="1"/>
</dbReference>